<dbReference type="Gene3D" id="3.40.50.880">
    <property type="match status" value="1"/>
</dbReference>
<keyword evidence="5" id="KW-1185">Reference proteome</keyword>
<evidence type="ECO:0008006" key="6">
    <source>
        <dbReference type="Google" id="ProtNLM"/>
    </source>
</evidence>
<dbReference type="InterPro" id="IPR035080">
    <property type="entry name" value="Lact_bio_phlase-like_N"/>
</dbReference>
<dbReference type="InterPro" id="IPR029062">
    <property type="entry name" value="Class_I_gatase-like"/>
</dbReference>
<dbReference type="Pfam" id="PF09508">
    <property type="entry name" value="Lact_bio_phlase"/>
    <property type="match status" value="1"/>
</dbReference>
<dbReference type="SUPFAM" id="SSF52317">
    <property type="entry name" value="Class I glutamine amidotransferase-like"/>
    <property type="match status" value="1"/>
</dbReference>
<dbReference type="EMBL" id="CP001032">
    <property type="protein sequence ID" value="ACB74662.1"/>
    <property type="molecule type" value="Genomic_DNA"/>
</dbReference>
<evidence type="ECO:0000313" key="5">
    <source>
        <dbReference type="Proteomes" id="UP000007013"/>
    </source>
</evidence>
<dbReference type="AlphaFoldDB" id="B1ZRY6"/>
<feature type="domain" description="Lacto-N-biose phosphorylase central" evidence="2">
    <location>
        <begin position="457"/>
        <end position="683"/>
    </location>
</feature>
<dbReference type="InterPro" id="IPR035356">
    <property type="entry name" value="LBP_C"/>
</dbReference>
<organism evidence="4 5">
    <name type="scientific">Opitutus terrae (strain DSM 11246 / JCM 15787 / PB90-1)</name>
    <dbReference type="NCBI Taxonomy" id="452637"/>
    <lineage>
        <taxon>Bacteria</taxon>
        <taxon>Pseudomonadati</taxon>
        <taxon>Verrucomicrobiota</taxon>
        <taxon>Opitutia</taxon>
        <taxon>Opitutales</taxon>
        <taxon>Opitutaceae</taxon>
        <taxon>Opitutus</taxon>
    </lineage>
</organism>
<dbReference type="GO" id="GO:0004645">
    <property type="term" value="F:1,4-alpha-oligoglucan phosphorylase activity"/>
    <property type="evidence" value="ECO:0007669"/>
    <property type="project" value="InterPro"/>
</dbReference>
<dbReference type="CAZy" id="GH112">
    <property type="family name" value="Glycoside Hydrolase Family 112"/>
</dbReference>
<dbReference type="SMR" id="B1ZRY6"/>
<evidence type="ECO:0000313" key="4">
    <source>
        <dbReference type="EMBL" id="ACB74662.1"/>
    </source>
</evidence>
<dbReference type="STRING" id="452637.Oter_1377"/>
<dbReference type="InterPro" id="IPR013780">
    <property type="entry name" value="Glyco_hydro_b"/>
</dbReference>
<dbReference type="NCBIfam" id="TIGR02336">
    <property type="entry name" value="1,3-beta-galactosyl-N-acetylhexosamine phosphorylase"/>
    <property type="match status" value="1"/>
</dbReference>
<dbReference type="HOGENOM" id="CLU_022367_0_0_0"/>
<evidence type="ECO:0000259" key="3">
    <source>
        <dbReference type="Pfam" id="PF17386"/>
    </source>
</evidence>
<dbReference type="Gene3D" id="2.60.40.10">
    <property type="entry name" value="Immunoglobulins"/>
    <property type="match status" value="1"/>
</dbReference>
<feature type="domain" description="Lacto-N-biose phosphorylase C-terminal" evidence="3">
    <location>
        <begin position="689"/>
        <end position="742"/>
    </location>
</feature>
<accession>B1ZRY6</accession>
<feature type="domain" description="Lacto-N-biose phosphorylase-like N-terminal TIM barrel" evidence="1">
    <location>
        <begin position="12"/>
        <end position="453"/>
    </location>
</feature>
<dbReference type="InterPro" id="IPR035363">
    <property type="entry name" value="LBP_M"/>
</dbReference>
<sequence>MMSTTTTDLTRGDFTLPGEAGYEQLTLRLAKKWGADTIRDSDGTQLSPEIVQAGYDIYSTVCLVRSVQPWARENRDKLQQNFLMSYPVVAEKATTAITLLKGYFTEQFVVNFKDNPKRWWQVFDRATGKEVPARKWSANEKKGIVTVTDTEPGHSYTVNFLVFRIWEEISMYNHLTNDWGDREHLAAVDPMHPETQQVLLAFLEKWLREHPDTKVVRFTSMFYNFSWFWGADRATLRDVYSDWGDYEMTVSPRALKLFEKRYGYRLTSEDFVNGGLYNSTHNAPSRRYRDYMEFIHDFVIEFGRKCIDLVHQHEKKAYVFYDDHWIGVEPSSGRFGEFGFDGLIKCVFNAFEVRLCAHSKGVETHELRLHPYLFPTGLKGEPTFKDGGNPTLDAKNFWIDARRGIVRAPIDRIGLGGYLSLVEPFPDFQDYIEQLAKEFRLLKSFHASDRPWTAPFKVAVLTAWGDLRAWTCSGHFTPGVELYDVLESLAGLPLDVQFISFDDVVKAGVPRGVKVIVNCGRAGTAWSGGHYWSDPRVEATLTEWVRKGGALVGIGEPSALSQPGRNFRLAQVLGLDRDRGERIANGKYNYVAPAKNARGVEGVTEHFITADVAGALDFAKDVDGIFVLGGDTQVLAERAGEKSPKLATHAFGKGRSVYFSGFKVSHENTRLLHRAIVWAAAQESGWSVWSSSNVKTEATVFPKAGKLVVINNAGTDEETVVTLGDGKTTKRVKLEAHGIAILEV</sequence>
<reference evidence="4 5" key="1">
    <citation type="journal article" date="2011" name="J. Bacteriol.">
        <title>Genome sequence of the verrucomicrobium Opitutus terrae PB90-1, an abundant inhabitant of rice paddy soil ecosystems.</title>
        <authorList>
            <person name="van Passel M.W."/>
            <person name="Kant R."/>
            <person name="Palva A."/>
            <person name="Copeland A."/>
            <person name="Lucas S."/>
            <person name="Lapidus A."/>
            <person name="Glavina del Rio T."/>
            <person name="Pitluck S."/>
            <person name="Goltsman E."/>
            <person name="Clum A."/>
            <person name="Sun H."/>
            <person name="Schmutz J."/>
            <person name="Larimer F.W."/>
            <person name="Land M.L."/>
            <person name="Hauser L."/>
            <person name="Kyrpides N."/>
            <person name="Mikhailova N."/>
            <person name="Richardson P.P."/>
            <person name="Janssen P.H."/>
            <person name="de Vos W.M."/>
            <person name="Smidt H."/>
        </authorList>
    </citation>
    <scope>NUCLEOTIDE SEQUENCE [LARGE SCALE GENOMIC DNA]</scope>
    <source>
        <strain evidence="5">DSM 11246 / JCM 15787 / PB90-1</strain>
    </source>
</reference>
<gene>
    <name evidence="4" type="ordered locus">Oter_1377</name>
</gene>
<dbReference type="Pfam" id="PF17386">
    <property type="entry name" value="LBP_C"/>
    <property type="match status" value="1"/>
</dbReference>
<dbReference type="InterPro" id="IPR013783">
    <property type="entry name" value="Ig-like_fold"/>
</dbReference>
<dbReference type="Pfam" id="PF17385">
    <property type="entry name" value="LBP_M"/>
    <property type="match status" value="1"/>
</dbReference>
<protein>
    <recommendedName>
        <fullName evidence="6">1,3-beta-galactosyl-N-acetylhexosamine phosphorylase</fullName>
    </recommendedName>
</protein>
<dbReference type="Gene3D" id="3.20.20.80">
    <property type="entry name" value="Glycosidases"/>
    <property type="match status" value="1"/>
</dbReference>
<dbReference type="InterPro" id="IPR012711">
    <property type="entry name" value="Lacto-N-biose_phosphorylase"/>
</dbReference>
<evidence type="ECO:0000259" key="2">
    <source>
        <dbReference type="Pfam" id="PF17385"/>
    </source>
</evidence>
<dbReference type="Gene3D" id="2.60.40.1180">
    <property type="entry name" value="Golgi alpha-mannosidase II"/>
    <property type="match status" value="1"/>
</dbReference>
<name>B1ZRY6_OPITP</name>
<evidence type="ECO:0000259" key="1">
    <source>
        <dbReference type="Pfam" id="PF09508"/>
    </source>
</evidence>
<dbReference type="KEGG" id="ote:Oter_1377"/>
<dbReference type="Proteomes" id="UP000007013">
    <property type="component" value="Chromosome"/>
</dbReference>
<proteinExistence type="predicted"/>
<dbReference type="eggNOG" id="COG5426">
    <property type="taxonomic scope" value="Bacteria"/>
</dbReference>